<comment type="caution">
    <text evidence="4">The sequence shown here is derived from an EMBL/GenBank/DDBJ whole genome shotgun (WGS) entry which is preliminary data.</text>
</comment>
<evidence type="ECO:0000256" key="2">
    <source>
        <dbReference type="SAM" id="Phobius"/>
    </source>
</evidence>
<keyword evidence="2" id="KW-0812">Transmembrane</keyword>
<dbReference type="Proteomes" id="UP000656244">
    <property type="component" value="Unassembled WGS sequence"/>
</dbReference>
<evidence type="ECO:0000313" key="5">
    <source>
        <dbReference type="Proteomes" id="UP000656244"/>
    </source>
</evidence>
<evidence type="ECO:0000259" key="3">
    <source>
        <dbReference type="Pfam" id="PF12770"/>
    </source>
</evidence>
<feature type="transmembrane region" description="Helical" evidence="2">
    <location>
        <begin position="854"/>
        <end position="872"/>
    </location>
</feature>
<dbReference type="SUPFAM" id="SSF48452">
    <property type="entry name" value="TPR-like"/>
    <property type="match status" value="1"/>
</dbReference>
<name>A0A923KLU8_9FLAO</name>
<feature type="domain" description="CHAT" evidence="3">
    <location>
        <begin position="596"/>
        <end position="844"/>
    </location>
</feature>
<dbReference type="RefSeq" id="WP_186561055.1">
    <property type="nucleotide sequence ID" value="NZ_JACNMF010000002.1"/>
</dbReference>
<keyword evidence="5" id="KW-1185">Reference proteome</keyword>
<protein>
    <submittedName>
        <fullName evidence="4">CHAT domain-containing protein</fullName>
    </submittedName>
</protein>
<dbReference type="InterPro" id="IPR011990">
    <property type="entry name" value="TPR-like_helical_dom_sf"/>
</dbReference>
<dbReference type="Pfam" id="PF12770">
    <property type="entry name" value="CHAT"/>
    <property type="match status" value="1"/>
</dbReference>
<keyword evidence="2" id="KW-1133">Transmembrane helix</keyword>
<evidence type="ECO:0000256" key="1">
    <source>
        <dbReference type="SAM" id="Coils"/>
    </source>
</evidence>
<accession>A0A923KLU8</accession>
<dbReference type="PANTHER" id="PTHR10098">
    <property type="entry name" value="RAPSYN-RELATED"/>
    <property type="match status" value="1"/>
</dbReference>
<organism evidence="4 5">
    <name type="scientific">Hyunsoonleella aquatilis</name>
    <dbReference type="NCBI Taxonomy" id="2762758"/>
    <lineage>
        <taxon>Bacteria</taxon>
        <taxon>Pseudomonadati</taxon>
        <taxon>Bacteroidota</taxon>
        <taxon>Flavobacteriia</taxon>
        <taxon>Flavobacteriales</taxon>
        <taxon>Flavobacteriaceae</taxon>
    </lineage>
</organism>
<proteinExistence type="predicted"/>
<dbReference type="EMBL" id="JACNMF010000002">
    <property type="protein sequence ID" value="MBC3758330.1"/>
    <property type="molecule type" value="Genomic_DNA"/>
</dbReference>
<gene>
    <name evidence="4" type="ORF">H7U19_07940</name>
</gene>
<evidence type="ECO:0000313" key="4">
    <source>
        <dbReference type="EMBL" id="MBC3758330.1"/>
    </source>
</evidence>
<dbReference type="Gene3D" id="1.25.40.10">
    <property type="entry name" value="Tetratricopeptide repeat domain"/>
    <property type="match status" value="1"/>
</dbReference>
<dbReference type="AlphaFoldDB" id="A0A923KLU8"/>
<feature type="coiled-coil region" evidence="1">
    <location>
        <begin position="475"/>
        <end position="502"/>
    </location>
</feature>
<sequence length="887" mass="101406">MNNRYLELGFDLQGFENLVGLSCGIGNTYKVFKTLQEVKTRLFLSLLLLSSISFSQNLEEQIYVATETFIANPNNGSLQLLSKKESQFKTLVNTKDEQLALVFLQCHKGYYLNQNSRLKEAITTYEDALKRFNANDLSELSDFDIIESCLKPLGNLYTKTGDFTNAESTIKQYIFIAEKNNNSSHQISGIINLAKLYQTIGKHDIVLNLTSDYTEHPEISKAQKQKLITIRVDSQIASGYEDISIPFDDKESYAIALQNKDYVSALSLFQKLKSKQFSHESLPKRQLAKLLVQEAKLYMLLEQNTKVIESLDGALQLLLPNFNGNTLPKKQGLYAENTFIEIFDLYAEIHTEITSSLNFYDLSFHVWNLLRDGWTSQDTKIINQTDHKIRSEKCIDLLYQAYMNAEDKSYILRAFQYSEDSRASTLKDIFHKKSRLQKHPNDTLLIEEYELLKEQERMTSQLIQEQLGENRASKIHELNRGLSEISIELKRLNEAISKHLDEDYKGLSIEAIQEKLSKDNTVLMTYFYGKYNIYQFVVTPHQIQMNRIELNVKTKESITGFVHLFDSPKAINSDIQKFSEYAFELFKSLKFDAVSNSKTIILIPDGLLNFVPFETLLSEETQTTSFSKMPFVVKNQNIVYNSSAFFYISESIPTENTSLLGIFPVFENTDRTLTYSINEAEAIKNEMHPKLLMRQEASKSNFIINAKHHGVLHLSTHASAVPATIDFYDKNLSLNELYSLDLNPQLVVLSACETGIGTLRKGEGAMSIARGFQYAGAKNVLFSLWQINDLSTSEIMSFFYHHYGNTQSPHFSNRQSKLDYLEDETIGNVKKSPYYWGAFVYYGDLVKPGKPFTLYYIIAGTLFISIIVLLLLKYNRSHGKNATGISS</sequence>
<dbReference type="InterPro" id="IPR024983">
    <property type="entry name" value="CHAT_dom"/>
</dbReference>
<keyword evidence="1" id="KW-0175">Coiled coil</keyword>
<keyword evidence="2" id="KW-0472">Membrane</keyword>
<reference evidence="4" key="1">
    <citation type="submission" date="2020-08" db="EMBL/GenBank/DDBJ databases">
        <title>Hyunsoonleella sp. strain SJ7 genome sequencing and assembly.</title>
        <authorList>
            <person name="Kim I."/>
        </authorList>
    </citation>
    <scope>NUCLEOTIDE SEQUENCE</scope>
    <source>
        <strain evidence="4">SJ7</strain>
    </source>
</reference>